<sequence length="130" mass="15008">MSIIGKLKKKDELTLFAEELGLMIPEGAKLVDLRNIIENCDLCINDIGFVQNIVGYVIEEKKSTKEREIMKLESEKIKLAQLQQQSDLLEKELQLENFKKETRRDKLTVIDTLNRSTENLINTSINNSRD</sequence>
<name>A0A8X6TRG1_NEPPI</name>
<reference evidence="2" key="1">
    <citation type="submission" date="2020-08" db="EMBL/GenBank/DDBJ databases">
        <title>Multicomponent nature underlies the extraordinary mechanical properties of spider dragline silk.</title>
        <authorList>
            <person name="Kono N."/>
            <person name="Nakamura H."/>
            <person name="Mori M."/>
            <person name="Yoshida Y."/>
            <person name="Ohtoshi R."/>
            <person name="Malay A.D."/>
            <person name="Moran D.A.P."/>
            <person name="Tomita M."/>
            <person name="Numata K."/>
            <person name="Arakawa K."/>
        </authorList>
    </citation>
    <scope>NUCLEOTIDE SEQUENCE</scope>
</reference>
<feature type="coiled-coil region" evidence="1">
    <location>
        <begin position="62"/>
        <end position="99"/>
    </location>
</feature>
<accession>A0A8X6TRG1</accession>
<keyword evidence="1" id="KW-0175">Coiled coil</keyword>
<evidence type="ECO:0000256" key="1">
    <source>
        <dbReference type="SAM" id="Coils"/>
    </source>
</evidence>
<organism evidence="2 3">
    <name type="scientific">Nephila pilipes</name>
    <name type="common">Giant wood spider</name>
    <name type="synonym">Nephila maculata</name>
    <dbReference type="NCBI Taxonomy" id="299642"/>
    <lineage>
        <taxon>Eukaryota</taxon>
        <taxon>Metazoa</taxon>
        <taxon>Ecdysozoa</taxon>
        <taxon>Arthropoda</taxon>
        <taxon>Chelicerata</taxon>
        <taxon>Arachnida</taxon>
        <taxon>Araneae</taxon>
        <taxon>Araneomorphae</taxon>
        <taxon>Entelegynae</taxon>
        <taxon>Araneoidea</taxon>
        <taxon>Nephilidae</taxon>
        <taxon>Nephila</taxon>
    </lineage>
</organism>
<protein>
    <submittedName>
        <fullName evidence="2">Uncharacterized protein</fullName>
    </submittedName>
</protein>
<evidence type="ECO:0000313" key="3">
    <source>
        <dbReference type="Proteomes" id="UP000887013"/>
    </source>
</evidence>
<dbReference type="Proteomes" id="UP000887013">
    <property type="component" value="Unassembled WGS sequence"/>
</dbReference>
<gene>
    <name evidence="2" type="ORF">NPIL_277291</name>
</gene>
<keyword evidence="3" id="KW-1185">Reference proteome</keyword>
<comment type="caution">
    <text evidence="2">The sequence shown here is derived from an EMBL/GenBank/DDBJ whole genome shotgun (WGS) entry which is preliminary data.</text>
</comment>
<dbReference type="AlphaFoldDB" id="A0A8X6TRG1"/>
<evidence type="ECO:0000313" key="2">
    <source>
        <dbReference type="EMBL" id="GFT38917.1"/>
    </source>
</evidence>
<proteinExistence type="predicted"/>
<dbReference type="EMBL" id="BMAW01014437">
    <property type="protein sequence ID" value="GFT38917.1"/>
    <property type="molecule type" value="Genomic_DNA"/>
</dbReference>